<reference evidence="1" key="1">
    <citation type="submission" date="2022-05" db="EMBL/GenBank/DDBJ databases">
        <authorList>
            <person name="Park J.-S."/>
        </authorList>
    </citation>
    <scope>NUCLEOTIDE SEQUENCE</scope>
    <source>
        <strain evidence="1">2012CJ41-6</strain>
    </source>
</reference>
<dbReference type="Proteomes" id="UP001203880">
    <property type="component" value="Unassembled WGS sequence"/>
</dbReference>
<organism evidence="1 2">
    <name type="scientific">Ruegeria spongiae</name>
    <dbReference type="NCBI Taxonomy" id="2942209"/>
    <lineage>
        <taxon>Bacteria</taxon>
        <taxon>Pseudomonadati</taxon>
        <taxon>Pseudomonadota</taxon>
        <taxon>Alphaproteobacteria</taxon>
        <taxon>Rhodobacterales</taxon>
        <taxon>Roseobacteraceae</taxon>
        <taxon>Ruegeria</taxon>
    </lineage>
</organism>
<dbReference type="Gene3D" id="3.30.70.1520">
    <property type="entry name" value="Heterotetrameric sarcosine oxidase"/>
    <property type="match status" value="1"/>
</dbReference>
<sequence>MHDLVAITALGGSEPRIDTVGTVTCSEVPGVALASVAARLDQEKKAAKALTKLTGSPAPGVGRFDGAPVAAFWTGPDQWIAEAPFESHEDLAEQAKAALGDTASVSEQTDAWTRFDLGGAQVLAVLELLCPLDTRKMTYGDAARTSIHHLGCFVLCRSPEAYSLYGPRSSAGSLHHAIVTAMRSAL</sequence>
<gene>
    <name evidence="1" type="ORF">M3P21_21795</name>
</gene>
<accession>A0ABT0Q8K1</accession>
<dbReference type="EMBL" id="JAMFMB010000057">
    <property type="protein sequence ID" value="MCL6286143.1"/>
    <property type="molecule type" value="Genomic_DNA"/>
</dbReference>
<dbReference type="SUPFAM" id="SSF103025">
    <property type="entry name" value="Folate-binding domain"/>
    <property type="match status" value="1"/>
</dbReference>
<protein>
    <submittedName>
        <fullName evidence="1">Sarcosine oxidase subunit gamma</fullName>
    </submittedName>
</protein>
<keyword evidence="2" id="KW-1185">Reference proteome</keyword>
<proteinExistence type="predicted"/>
<evidence type="ECO:0000313" key="1">
    <source>
        <dbReference type="EMBL" id="MCL6286143.1"/>
    </source>
</evidence>
<dbReference type="InterPro" id="IPR027266">
    <property type="entry name" value="TrmE/GcvT-like"/>
</dbReference>
<dbReference type="RefSeq" id="WP_249713607.1">
    <property type="nucleotide sequence ID" value="NZ_JAMFMB010000057.1"/>
</dbReference>
<name>A0ABT0Q8K1_9RHOB</name>
<comment type="caution">
    <text evidence="1">The sequence shown here is derived from an EMBL/GenBank/DDBJ whole genome shotgun (WGS) entry which is preliminary data.</text>
</comment>
<evidence type="ECO:0000313" key="2">
    <source>
        <dbReference type="Proteomes" id="UP001203880"/>
    </source>
</evidence>
<dbReference type="Gene3D" id="3.30.1360.120">
    <property type="entry name" value="Probable tRNA modification gtpase trme, domain 1"/>
    <property type="match status" value="1"/>
</dbReference>